<dbReference type="Proteomes" id="UP000238442">
    <property type="component" value="Chromosome"/>
</dbReference>
<evidence type="ECO:0000313" key="3">
    <source>
        <dbReference type="Proteomes" id="UP000238442"/>
    </source>
</evidence>
<dbReference type="RefSeq" id="WP_105217238.1">
    <property type="nucleotide sequence ID" value="NZ_CP027062.1"/>
</dbReference>
<keyword evidence="1" id="KW-0732">Signal</keyword>
<dbReference type="EMBL" id="CP027062">
    <property type="protein sequence ID" value="AVI51998.1"/>
    <property type="molecule type" value="Genomic_DNA"/>
</dbReference>
<organism evidence="2 3">
    <name type="scientific">Pukyongia salina</name>
    <dbReference type="NCBI Taxonomy" id="2094025"/>
    <lineage>
        <taxon>Bacteria</taxon>
        <taxon>Pseudomonadati</taxon>
        <taxon>Bacteroidota</taxon>
        <taxon>Flavobacteriia</taxon>
        <taxon>Flavobacteriales</taxon>
        <taxon>Flavobacteriaceae</taxon>
        <taxon>Pukyongia</taxon>
    </lineage>
</organism>
<evidence type="ECO:0000313" key="2">
    <source>
        <dbReference type="EMBL" id="AVI51998.1"/>
    </source>
</evidence>
<keyword evidence="3" id="KW-1185">Reference proteome</keyword>
<proteinExistence type="predicted"/>
<accession>A0A2S0HZF4</accession>
<name>A0A2S0HZF4_9FLAO</name>
<dbReference type="OrthoDB" id="1449049at2"/>
<gene>
    <name evidence="2" type="ORF">C5O00_12870</name>
</gene>
<sequence>MKSSFAPALILFICLLLVTAPAFTQVGINTTNPRTTLEVAGNAEITGSLSIGNYDPLADGEASTFLIQDENDNEEIKTLDVSNPTGAALAYVQEYIITNPDQDWVRDFDTGVDASEFVLITISSYFDLELNTSSSSGAEDNSSLPYTATFISGGTWHIIADYPMVANLDPSATGTWTISTLIFSKDLSKQLGSIDIPMLNSTTGSAVTPILD</sequence>
<protein>
    <submittedName>
        <fullName evidence="2">Uncharacterized protein</fullName>
    </submittedName>
</protein>
<feature type="signal peptide" evidence="1">
    <location>
        <begin position="1"/>
        <end position="24"/>
    </location>
</feature>
<evidence type="ECO:0000256" key="1">
    <source>
        <dbReference type="SAM" id="SignalP"/>
    </source>
</evidence>
<feature type="chain" id="PRO_5015429007" evidence="1">
    <location>
        <begin position="25"/>
        <end position="212"/>
    </location>
</feature>
<dbReference type="AlphaFoldDB" id="A0A2S0HZF4"/>
<reference evidence="2 3" key="1">
    <citation type="submission" date="2018-02" db="EMBL/GenBank/DDBJ databases">
        <title>Genomic analysis of the strain RR4-38 isolated from a seawater recirculating aquaculture system.</title>
        <authorList>
            <person name="Kim Y.-S."/>
            <person name="Jang Y.H."/>
            <person name="Kim K.-H."/>
        </authorList>
    </citation>
    <scope>NUCLEOTIDE SEQUENCE [LARGE SCALE GENOMIC DNA]</scope>
    <source>
        <strain evidence="2 3">RR4-38</strain>
    </source>
</reference>
<dbReference type="KEGG" id="aue:C5O00_12870"/>